<keyword evidence="9" id="KW-1015">Disulfide bond</keyword>
<evidence type="ECO:0000313" key="13">
    <source>
        <dbReference type="EMBL" id="CAG9837762.1"/>
    </source>
</evidence>
<keyword evidence="4 11" id="KW-0812">Transmembrane</keyword>
<keyword evidence="5" id="KW-0732">Signal</keyword>
<keyword evidence="3" id="KW-1003">Cell membrane</keyword>
<keyword evidence="7" id="KW-0446">Lipid-binding</keyword>
<feature type="transmembrane region" description="Helical" evidence="11">
    <location>
        <begin position="624"/>
        <end position="642"/>
    </location>
</feature>
<dbReference type="PANTHER" id="PTHR31764:SF0">
    <property type="entry name" value="GENERATIVE CELL SPECIFIC-1_HAP2 DOMAIN-CONTAINING PROTEIN"/>
    <property type="match status" value="1"/>
</dbReference>
<dbReference type="InterPro" id="IPR018928">
    <property type="entry name" value="HAP2/GCS1_dom"/>
</dbReference>
<evidence type="ECO:0000256" key="9">
    <source>
        <dbReference type="ARBA" id="ARBA00023157"/>
    </source>
</evidence>
<dbReference type="InterPro" id="IPR040326">
    <property type="entry name" value="HAP2/GCS1"/>
</dbReference>
<feature type="domain" description="Generative cell specific-1/HAP2" evidence="12">
    <location>
        <begin position="72"/>
        <end position="571"/>
    </location>
</feature>
<evidence type="ECO:0000256" key="7">
    <source>
        <dbReference type="ARBA" id="ARBA00023121"/>
    </source>
</evidence>
<dbReference type="AlphaFoldDB" id="A0A9N9TAQ5"/>
<dbReference type="OrthoDB" id="44061at2759"/>
<evidence type="ECO:0000256" key="6">
    <source>
        <dbReference type="ARBA" id="ARBA00022989"/>
    </source>
</evidence>
<dbReference type="EMBL" id="OU898282">
    <property type="protein sequence ID" value="CAG9837762.1"/>
    <property type="molecule type" value="Genomic_DNA"/>
</dbReference>
<dbReference type="Pfam" id="PF10699">
    <property type="entry name" value="HAP2-GCS1"/>
    <property type="match status" value="1"/>
</dbReference>
<dbReference type="GO" id="GO:0007338">
    <property type="term" value="P:single fertilization"/>
    <property type="evidence" value="ECO:0007669"/>
    <property type="project" value="UniProtKB-KW"/>
</dbReference>
<evidence type="ECO:0000256" key="8">
    <source>
        <dbReference type="ARBA" id="ARBA00023136"/>
    </source>
</evidence>
<evidence type="ECO:0000256" key="10">
    <source>
        <dbReference type="ARBA" id="ARBA00023279"/>
    </source>
</evidence>
<comment type="subcellular location">
    <subcellularLocation>
        <location evidence="1">Cell membrane</location>
        <topology evidence="1">Single-pass type I membrane protein</topology>
    </subcellularLocation>
</comment>
<dbReference type="PANTHER" id="PTHR31764">
    <property type="entry name" value="PROTEIN HAPLESS 2"/>
    <property type="match status" value="1"/>
</dbReference>
<evidence type="ECO:0000313" key="14">
    <source>
        <dbReference type="Proteomes" id="UP001153709"/>
    </source>
</evidence>
<keyword evidence="14" id="KW-1185">Reference proteome</keyword>
<feature type="transmembrane region" description="Helical" evidence="11">
    <location>
        <begin position="648"/>
        <end position="666"/>
    </location>
</feature>
<evidence type="ECO:0000256" key="1">
    <source>
        <dbReference type="ARBA" id="ARBA00004251"/>
    </source>
</evidence>
<evidence type="ECO:0000256" key="2">
    <source>
        <dbReference type="ARBA" id="ARBA00010929"/>
    </source>
</evidence>
<organism evidence="13 14">
    <name type="scientific">Diabrotica balteata</name>
    <name type="common">Banded cucumber beetle</name>
    <dbReference type="NCBI Taxonomy" id="107213"/>
    <lineage>
        <taxon>Eukaryota</taxon>
        <taxon>Metazoa</taxon>
        <taxon>Ecdysozoa</taxon>
        <taxon>Arthropoda</taxon>
        <taxon>Hexapoda</taxon>
        <taxon>Insecta</taxon>
        <taxon>Pterygota</taxon>
        <taxon>Neoptera</taxon>
        <taxon>Endopterygota</taxon>
        <taxon>Coleoptera</taxon>
        <taxon>Polyphaga</taxon>
        <taxon>Cucujiformia</taxon>
        <taxon>Chrysomeloidea</taxon>
        <taxon>Chrysomelidae</taxon>
        <taxon>Galerucinae</taxon>
        <taxon>Diabroticina</taxon>
        <taxon>Diabroticites</taxon>
        <taxon>Diabrotica</taxon>
    </lineage>
</organism>
<name>A0A9N9TAQ5_DIABA</name>
<evidence type="ECO:0000256" key="11">
    <source>
        <dbReference type="SAM" id="Phobius"/>
    </source>
</evidence>
<feature type="transmembrane region" description="Helical" evidence="11">
    <location>
        <begin position="711"/>
        <end position="731"/>
    </location>
</feature>
<comment type="similarity">
    <text evidence="2">Belongs to the HAP2/GCS1 family.</text>
</comment>
<evidence type="ECO:0000259" key="12">
    <source>
        <dbReference type="Pfam" id="PF10699"/>
    </source>
</evidence>
<gene>
    <name evidence="13" type="ORF">DIABBA_LOCUS10721</name>
</gene>
<protein>
    <recommendedName>
        <fullName evidence="12">Generative cell specific-1/HAP2 domain-containing protein</fullName>
    </recommendedName>
</protein>
<evidence type="ECO:0000256" key="3">
    <source>
        <dbReference type="ARBA" id="ARBA00022475"/>
    </source>
</evidence>
<evidence type="ECO:0000256" key="5">
    <source>
        <dbReference type="ARBA" id="ARBA00022729"/>
    </source>
</evidence>
<dbReference type="Proteomes" id="UP001153709">
    <property type="component" value="Chromosome 7"/>
</dbReference>
<proteinExistence type="inferred from homology"/>
<dbReference type="GO" id="GO:0005886">
    <property type="term" value="C:plasma membrane"/>
    <property type="evidence" value="ECO:0007669"/>
    <property type="project" value="UniProtKB-SubCell"/>
</dbReference>
<reference evidence="13" key="1">
    <citation type="submission" date="2022-01" db="EMBL/GenBank/DDBJ databases">
        <authorList>
            <person name="King R."/>
        </authorList>
    </citation>
    <scope>NUCLEOTIDE SEQUENCE</scope>
</reference>
<sequence>MQEEPPTLTEEEKYLIKCCYNNLECCKREPTNFEVRTLLLKCQKQETDFKNREDFVTVKKTAFRDEPTKELTECNKKLKLTIRIKNMGLTNCKNQYLIIDHAFDPITGIKQKLFNVYVLQIKQQPVLEIYGLCYEAMVNAQAKEVVFNKNTPGYTGCKEGTSSPCEMMQYEDRVVPYSDGFCCNCDSEKKSDFYKSFSDADRQKTMANGKEKLYTQPRGGQDCNDQQTPADMDPQAYHASSHCLKFSDLWYYVYHVRKPVIKHLVSVQIFQKFNTLESGCKWKDLTKKNLLTIGTSTRYYNSDDNSIIIRYIAPEINEADFGLNYNFHRILIPDISNLEDIENHPEVHGGADEYLVVRSNKVQPNGRICNVAGVGYEAFAKQQKACQLPKGSCLKNQPLQMWAEDNFKQSKGKRGNYFLQNYGVLLENTLTPNKEENKTLTFFFTKNYLSTLEMQIKDDDNTILRPSSLAALTEIYVDGTDSQKTSIVAKVFNSGLESSIFYIVLTECPLSLPASFSHIQSMPALIAPQHQHIFKLDIHCPLTISTFICSLQVLNLKKELIAVRKVKLRHQDRCFCIWYCSCTCYIADYGLKCKVLSLLAYHAAGLQGGMPVSLQLMEYSFSDYLVFLMMYVIITLCLTLLVMGTIKALLGLCFIPIGIWGLDIILDLPRKINKYYENDISHMRVIYDEFDWPIHPVTGVRVRNIPIQAEFCINIMFFIVYPFCVFCIIAKNNFSNKSTETIKIDTCYCQHGIAVVRKNSSLQISNKKPSNTEKFD</sequence>
<keyword evidence="6 11" id="KW-1133">Transmembrane helix</keyword>
<dbReference type="GO" id="GO:0008289">
    <property type="term" value="F:lipid binding"/>
    <property type="evidence" value="ECO:0007669"/>
    <property type="project" value="UniProtKB-KW"/>
</dbReference>
<evidence type="ECO:0000256" key="4">
    <source>
        <dbReference type="ARBA" id="ARBA00022692"/>
    </source>
</evidence>
<accession>A0A9N9TAQ5</accession>
<keyword evidence="8 11" id="KW-0472">Membrane</keyword>
<keyword evidence="10" id="KW-0278">Fertilization</keyword>